<dbReference type="AlphaFoldDB" id="A0A0E9V3H4"/>
<sequence>MHVKEQRLFVPHYDPYCQYCAVKNQVS</sequence>
<reference evidence="1" key="1">
    <citation type="submission" date="2014-11" db="EMBL/GenBank/DDBJ databases">
        <authorList>
            <person name="Amaro Gonzalez C."/>
        </authorList>
    </citation>
    <scope>NUCLEOTIDE SEQUENCE</scope>
</reference>
<accession>A0A0E9V3H4</accession>
<organism evidence="1">
    <name type="scientific">Anguilla anguilla</name>
    <name type="common">European freshwater eel</name>
    <name type="synonym">Muraena anguilla</name>
    <dbReference type="NCBI Taxonomy" id="7936"/>
    <lineage>
        <taxon>Eukaryota</taxon>
        <taxon>Metazoa</taxon>
        <taxon>Chordata</taxon>
        <taxon>Craniata</taxon>
        <taxon>Vertebrata</taxon>
        <taxon>Euteleostomi</taxon>
        <taxon>Actinopterygii</taxon>
        <taxon>Neopterygii</taxon>
        <taxon>Teleostei</taxon>
        <taxon>Anguilliformes</taxon>
        <taxon>Anguillidae</taxon>
        <taxon>Anguilla</taxon>
    </lineage>
</organism>
<evidence type="ECO:0000313" key="1">
    <source>
        <dbReference type="EMBL" id="JAH71783.1"/>
    </source>
</evidence>
<name>A0A0E9V3H4_ANGAN</name>
<reference evidence="1" key="2">
    <citation type="journal article" date="2015" name="Fish Shellfish Immunol.">
        <title>Early steps in the European eel (Anguilla anguilla)-Vibrio vulnificus interaction in the gills: Role of the RtxA13 toxin.</title>
        <authorList>
            <person name="Callol A."/>
            <person name="Pajuelo D."/>
            <person name="Ebbesson L."/>
            <person name="Teles M."/>
            <person name="MacKenzie S."/>
            <person name="Amaro C."/>
        </authorList>
    </citation>
    <scope>NUCLEOTIDE SEQUENCE</scope>
</reference>
<protein>
    <submittedName>
        <fullName evidence="1">Uncharacterized protein</fullName>
    </submittedName>
</protein>
<proteinExistence type="predicted"/>
<dbReference type="EMBL" id="GBXM01036794">
    <property type="protein sequence ID" value="JAH71783.1"/>
    <property type="molecule type" value="Transcribed_RNA"/>
</dbReference>